<dbReference type="Proteomes" id="UP000663879">
    <property type="component" value="Unassembled WGS sequence"/>
</dbReference>
<reference evidence="5" key="1">
    <citation type="submission" date="2021-02" db="EMBL/GenBank/DDBJ databases">
        <authorList>
            <person name="Nowell W R."/>
        </authorList>
    </citation>
    <scope>NUCLEOTIDE SEQUENCE</scope>
    <source>
        <strain evidence="5">Ploen Becks lab</strain>
    </source>
</reference>
<feature type="compositionally biased region" description="Polar residues" evidence="2">
    <location>
        <begin position="11"/>
        <end position="20"/>
    </location>
</feature>
<dbReference type="SUPFAM" id="SSF56219">
    <property type="entry name" value="DNase I-like"/>
    <property type="match status" value="1"/>
</dbReference>
<comment type="caution">
    <text evidence="5">The sequence shown here is derived from an EMBL/GenBank/DDBJ whole genome shotgun (WGS) entry which is preliminary data.</text>
</comment>
<evidence type="ECO:0000313" key="6">
    <source>
        <dbReference type="Proteomes" id="UP000663879"/>
    </source>
</evidence>
<dbReference type="OrthoDB" id="7479636at2759"/>
<gene>
    <name evidence="5" type="ORF">OXX778_LOCUS12220</name>
</gene>
<dbReference type="Gene3D" id="3.60.10.10">
    <property type="entry name" value="Endonuclease/exonuclease/phosphatase"/>
    <property type="match status" value="1"/>
</dbReference>
<dbReference type="GO" id="GO:0031012">
    <property type="term" value="C:extracellular matrix"/>
    <property type="evidence" value="ECO:0007669"/>
    <property type="project" value="TreeGrafter"/>
</dbReference>
<keyword evidence="1" id="KW-0175">Coiled coil</keyword>
<feature type="domain" description="Reverse transcriptase" evidence="3">
    <location>
        <begin position="728"/>
        <end position="820"/>
    </location>
</feature>
<evidence type="ECO:0000259" key="4">
    <source>
        <dbReference type="Pfam" id="PF03372"/>
    </source>
</evidence>
<dbReference type="GO" id="GO:0007508">
    <property type="term" value="P:larval heart development"/>
    <property type="evidence" value="ECO:0007669"/>
    <property type="project" value="TreeGrafter"/>
</dbReference>
<dbReference type="Pfam" id="PF03372">
    <property type="entry name" value="Exo_endo_phos"/>
    <property type="match status" value="1"/>
</dbReference>
<evidence type="ECO:0000256" key="2">
    <source>
        <dbReference type="SAM" id="MobiDB-lite"/>
    </source>
</evidence>
<feature type="coiled-coil region" evidence="1">
    <location>
        <begin position="470"/>
        <end position="501"/>
    </location>
</feature>
<name>A0A814AVL9_9BILA</name>
<accession>A0A814AVL9</accession>
<evidence type="ECO:0000313" key="5">
    <source>
        <dbReference type="EMBL" id="CAF0917391.1"/>
    </source>
</evidence>
<dbReference type="GO" id="GO:0061343">
    <property type="term" value="P:cell adhesion involved in heart morphogenesis"/>
    <property type="evidence" value="ECO:0007669"/>
    <property type="project" value="TreeGrafter"/>
</dbReference>
<feature type="coiled-coil region" evidence="1">
    <location>
        <begin position="30"/>
        <end position="64"/>
    </location>
</feature>
<dbReference type="InterPro" id="IPR005135">
    <property type="entry name" value="Endo/exonuclease/phosphatase"/>
</dbReference>
<dbReference type="InterPro" id="IPR036691">
    <property type="entry name" value="Endo/exonu/phosph_ase_sf"/>
</dbReference>
<dbReference type="PANTHER" id="PTHR33395">
    <property type="entry name" value="TRANSCRIPTASE, PUTATIVE-RELATED-RELATED"/>
    <property type="match status" value="1"/>
</dbReference>
<protein>
    <recommendedName>
        <fullName evidence="7">Reverse transcriptase domain-containing protein</fullName>
    </recommendedName>
</protein>
<dbReference type="CDD" id="cd01650">
    <property type="entry name" value="RT_nLTR_like"/>
    <property type="match status" value="1"/>
</dbReference>
<dbReference type="PANTHER" id="PTHR33395:SF22">
    <property type="entry name" value="REVERSE TRANSCRIPTASE DOMAIN-CONTAINING PROTEIN"/>
    <property type="match status" value="1"/>
</dbReference>
<evidence type="ECO:0000259" key="3">
    <source>
        <dbReference type="Pfam" id="PF00078"/>
    </source>
</evidence>
<dbReference type="Pfam" id="PF00078">
    <property type="entry name" value="RVT_1"/>
    <property type="match status" value="1"/>
</dbReference>
<dbReference type="InterPro" id="IPR000477">
    <property type="entry name" value="RT_dom"/>
</dbReference>
<proteinExistence type="predicted"/>
<evidence type="ECO:0008006" key="7">
    <source>
        <dbReference type="Google" id="ProtNLM"/>
    </source>
</evidence>
<keyword evidence="6" id="KW-1185">Reference proteome</keyword>
<sequence>MSDPLALLDNWPSTGQGNHSDLTKRHHDWFKSLTAAIKSLQLNVDEQELTISRQQNEINQLKNAAKSSTSGPFSYSEVAGKNIQKTDAEIFILSRVHAELKEKSKIENNIIINGLPLATGQTNVEIEANDGNTIVLAQYQNFKGPSNKTCLLNPPTAKLSCFYTNATSLSNKFNELRVTVNQIHPDIIGITETWFNDKSVKNIDGYTHYSRERSTQSVGGGVIIYVKSSIESYEVTDLCLDNTNEVEQVWCKVVTGIDKILIVCIYRPPNSSRELSTKINNLIRKANHLVGSKFYTSLLIFGDFNYPKIQWTNQGDECLPRFVQNFEFLENLQDNFLHQMVLEPNYKKNILDLIITNDTNRIFSVNNGPPLCLQLPCGSTEKNILHSTLNWDFLISNQNILTNSKDVEHKRHEFKNMEIDGMYERFIQIYNMGVEQFVPKFGPKFGSHRLKWLNSNLKKLSREKYHLWNKVRASKANTQLKKEYNKLIKKLSKAVKKAKREFEYMIAKNSKKNPRLLFSYINRQAQCRDEIRCLIDQNGVPKTEKQEIVNILINQFSSVYKQRNSSEQVKKAVAFTDKNCQVSENIFNQDEILKKLRETDKSKAAGVDGLSPVILNECALSLSLPISLIFTKSYQSSKIPFAWSQANITPIFKKGKKDNPANYRPISLTSILSKIMEKIIKDVMTKFLFENNLVNSSQHGSVKYKSCITNLKQRVVLDGFKSDWIDVLSGVHQGSVIGPLLFIIFINDLPIVLSIICKLFADDSKLINVIRNIKDRVDSQQNINKILNWTTEWKLDLNLVKCKVMHIGNNVIHQNHSRIRNCFRDWDSRTFKTLYTSYVRPILEYGSVAWSPFRKQEIRRLEKVQRRATKLVPVLQNKSYEERLKILGITSLEERRTRGDLIQFFKKENSLNKINWFHPIIRTPNSNNSGPAGNTRRQIKYYRQLVKSCSLRNNFFTNRVITLWNNLPDEVKYVKSVSNFKNKYDEHMNQVHKE</sequence>
<evidence type="ECO:0000256" key="1">
    <source>
        <dbReference type="SAM" id="Coils"/>
    </source>
</evidence>
<dbReference type="AlphaFoldDB" id="A0A814AVL9"/>
<feature type="domain" description="Endonuclease/exonuclease/phosphatase" evidence="4">
    <location>
        <begin position="168"/>
        <end position="320"/>
    </location>
</feature>
<dbReference type="EMBL" id="CAJNOC010002182">
    <property type="protein sequence ID" value="CAF0917391.1"/>
    <property type="molecule type" value="Genomic_DNA"/>
</dbReference>
<dbReference type="GO" id="GO:0003824">
    <property type="term" value="F:catalytic activity"/>
    <property type="evidence" value="ECO:0007669"/>
    <property type="project" value="InterPro"/>
</dbReference>
<feature type="region of interest" description="Disordered" evidence="2">
    <location>
        <begin position="1"/>
        <end position="20"/>
    </location>
</feature>
<organism evidence="5 6">
    <name type="scientific">Brachionus calyciflorus</name>
    <dbReference type="NCBI Taxonomy" id="104777"/>
    <lineage>
        <taxon>Eukaryota</taxon>
        <taxon>Metazoa</taxon>
        <taxon>Spiralia</taxon>
        <taxon>Gnathifera</taxon>
        <taxon>Rotifera</taxon>
        <taxon>Eurotatoria</taxon>
        <taxon>Monogononta</taxon>
        <taxon>Pseudotrocha</taxon>
        <taxon>Ploima</taxon>
        <taxon>Brachionidae</taxon>
        <taxon>Brachionus</taxon>
    </lineage>
</organism>